<keyword evidence="1" id="KW-0596">Phosphopantetheine</keyword>
<dbReference type="GO" id="GO:0016405">
    <property type="term" value="F:CoA-ligase activity"/>
    <property type="evidence" value="ECO:0007669"/>
    <property type="project" value="TreeGrafter"/>
</dbReference>
<dbReference type="InterPro" id="IPR013149">
    <property type="entry name" value="ADH-like_C"/>
</dbReference>
<dbReference type="PANTHER" id="PTHR24096">
    <property type="entry name" value="LONG-CHAIN-FATTY-ACID--COA LIGASE"/>
    <property type="match status" value="1"/>
</dbReference>
<name>A0A0D2GGF0_9EURO</name>
<dbReference type="SUPFAM" id="SSF50129">
    <property type="entry name" value="GroES-like"/>
    <property type="match status" value="1"/>
</dbReference>
<dbReference type="SUPFAM" id="SSF56801">
    <property type="entry name" value="Acetyl-CoA synthetase-like"/>
    <property type="match status" value="1"/>
</dbReference>
<keyword evidence="2" id="KW-0597">Phosphoprotein</keyword>
<evidence type="ECO:0000313" key="5">
    <source>
        <dbReference type="EMBL" id="KIW79868.1"/>
    </source>
</evidence>
<dbReference type="CDD" id="cd05288">
    <property type="entry name" value="PGDH"/>
    <property type="match status" value="1"/>
</dbReference>
<dbReference type="GeneID" id="25305973"/>
<evidence type="ECO:0000256" key="3">
    <source>
        <dbReference type="ARBA" id="ARBA00023002"/>
    </source>
</evidence>
<dbReference type="InterPro" id="IPR020843">
    <property type="entry name" value="ER"/>
</dbReference>
<accession>A0A0D2GGF0</accession>
<dbReference type="STRING" id="1442368.A0A0D2GGF0"/>
<dbReference type="HOGENOM" id="CLU_327059_0_0_1"/>
<dbReference type="Pfam" id="PF13193">
    <property type="entry name" value="AMP-binding_C"/>
    <property type="match status" value="1"/>
</dbReference>
<dbReference type="RefSeq" id="XP_013283676.1">
    <property type="nucleotide sequence ID" value="XM_013428222.1"/>
</dbReference>
<dbReference type="Proteomes" id="UP000053029">
    <property type="component" value="Unassembled WGS sequence"/>
</dbReference>
<dbReference type="PROSITE" id="PS00455">
    <property type="entry name" value="AMP_BINDING"/>
    <property type="match status" value="1"/>
</dbReference>
<evidence type="ECO:0000313" key="6">
    <source>
        <dbReference type="Proteomes" id="UP000053029"/>
    </source>
</evidence>
<gene>
    <name evidence="5" type="ORF">Z517_06483</name>
</gene>
<dbReference type="VEuPathDB" id="FungiDB:Z517_06483"/>
<dbReference type="GO" id="GO:0016491">
    <property type="term" value="F:oxidoreductase activity"/>
    <property type="evidence" value="ECO:0007669"/>
    <property type="project" value="UniProtKB-KW"/>
</dbReference>
<dbReference type="InterPro" id="IPR011032">
    <property type="entry name" value="GroES-like_sf"/>
</dbReference>
<dbReference type="Pfam" id="PF00107">
    <property type="entry name" value="ADH_zinc_N"/>
    <property type="match status" value="1"/>
</dbReference>
<dbReference type="InterPro" id="IPR041694">
    <property type="entry name" value="ADH_N_2"/>
</dbReference>
<dbReference type="InterPro" id="IPR020845">
    <property type="entry name" value="AMP-binding_CS"/>
</dbReference>
<protein>
    <submittedName>
        <fullName evidence="5">Unplaced genomic scaffold supercont1.4, whole genome shotgun sequence</fullName>
    </submittedName>
</protein>
<dbReference type="InterPro" id="IPR025110">
    <property type="entry name" value="AMP-bd_C"/>
</dbReference>
<dbReference type="Pfam" id="PF16884">
    <property type="entry name" value="ADH_N_2"/>
    <property type="match status" value="1"/>
</dbReference>
<dbReference type="InterPro" id="IPR036291">
    <property type="entry name" value="NAD(P)-bd_dom_sf"/>
</dbReference>
<dbReference type="FunFam" id="3.40.50.720:FF:000121">
    <property type="entry name" value="Prostaglandin reductase 2"/>
    <property type="match status" value="1"/>
</dbReference>
<keyword evidence="6" id="KW-1185">Reference proteome</keyword>
<dbReference type="AlphaFoldDB" id="A0A0D2GGF0"/>
<proteinExistence type="predicted"/>
<evidence type="ECO:0000259" key="4">
    <source>
        <dbReference type="SMART" id="SM00829"/>
    </source>
</evidence>
<dbReference type="PANTHER" id="PTHR24096:SF422">
    <property type="entry name" value="BCDNA.GH02901"/>
    <property type="match status" value="1"/>
</dbReference>
<dbReference type="SUPFAM" id="SSF51735">
    <property type="entry name" value="NAD(P)-binding Rossmann-fold domains"/>
    <property type="match status" value="1"/>
</dbReference>
<sequence>MSFTYKSIILAARPKDHIVPGETFSVVENVAPSIKDLKDGQVLFQPHYLSIDPAMRTWLKDARSYIEPVKVGEVMRGLAIGVVKASRDARFPVGTYASGMTGWTELKVCSVDDLERYEMPPATKLTDGLGVLGVTGLTAYFGLIKIGNVKPGDFVVVSGAAGATGSVVGQIAKLKGATVLGIAGSDEKCRWLKDDLGYDEALNYKDINFHSKFRLATRNLIDIYFDNVAGEVLDMALARAKPHARFVMCGGISQHNSSNIRGLKNYLVIVSMRIRMEGFIVVDFKDEYPEAIKDLTQWLRKGNIKRKETIIKGGLERAEKALIGMYKGENTVPWHLPVWTWLFDSDYSALKGHDPDGTQGFTNVATKEHINFADLKDYSTYISTALVKVYGLQEGQNVALFSPNSVWYPVAMFSVLRVGAVVSGASPAYNIEEMIYALKTADAKYLFTVPESIPIAEAAAAEVGIPQRHIFLLEGKVEGHATVGELLEIGKSYKPTGQVEQFRLPLGKKNNDVCGYLSFSSGTTGLPKAVMIAHSNMIAQCLQLQQISFNRAIVAALPLFHITGLVYQMHLPVLLNARVYMLPKFTMDLLLQTVQDYRLSEIMLVPPILIRLVRDESLRKKYDLSSIETIACGAAPLSAEIIEMVRQRFPGVGIKQGYGMTESCACVTAHPPNKGDLKYAPYVGTIVASTELKIIDPDTGKECGFDQPGEIWARGPQVVMGYLNNPKATKETFDADGFLHTGDIGSINSEGLLSISDRLKEMIKVKGIGVAPAELEDLIHSHPDVADVAVVGIPDDYSGERPKAYVVLKPSKREAPILARELITFIQERKVRHKWLAEVEVIEEIPRSPAGKILRRALREGRNATTRRVVVVQAKGEARL</sequence>
<dbReference type="Gene3D" id="3.40.50.720">
    <property type="entry name" value="NAD(P)-binding Rossmann-like Domain"/>
    <property type="match status" value="1"/>
</dbReference>
<dbReference type="Gene3D" id="3.40.50.12780">
    <property type="entry name" value="N-terminal domain of ligase-like"/>
    <property type="match status" value="1"/>
</dbReference>
<reference evidence="5 6" key="1">
    <citation type="submission" date="2015-01" db="EMBL/GenBank/DDBJ databases">
        <title>The Genome Sequence of Fonsecaea pedrosoi CBS 271.37.</title>
        <authorList>
            <consortium name="The Broad Institute Genomics Platform"/>
            <person name="Cuomo C."/>
            <person name="de Hoog S."/>
            <person name="Gorbushina A."/>
            <person name="Stielow B."/>
            <person name="Teixiera M."/>
            <person name="Abouelleil A."/>
            <person name="Chapman S.B."/>
            <person name="Priest M."/>
            <person name="Young S.K."/>
            <person name="Wortman J."/>
            <person name="Nusbaum C."/>
            <person name="Birren B."/>
        </authorList>
    </citation>
    <scope>NUCLEOTIDE SEQUENCE [LARGE SCALE GENOMIC DNA]</scope>
    <source>
        <strain evidence="5 6">CBS 271.37</strain>
    </source>
</reference>
<dbReference type="CDD" id="cd05911">
    <property type="entry name" value="Firefly_Luc_like"/>
    <property type="match status" value="1"/>
</dbReference>
<dbReference type="Gene3D" id="3.90.180.10">
    <property type="entry name" value="Medium-chain alcohol dehydrogenases, catalytic domain"/>
    <property type="match status" value="1"/>
</dbReference>
<evidence type="ECO:0000256" key="2">
    <source>
        <dbReference type="ARBA" id="ARBA00022553"/>
    </source>
</evidence>
<dbReference type="InterPro" id="IPR000873">
    <property type="entry name" value="AMP-dep_synth/lig_dom"/>
</dbReference>
<organism evidence="5 6">
    <name type="scientific">Fonsecaea pedrosoi CBS 271.37</name>
    <dbReference type="NCBI Taxonomy" id="1442368"/>
    <lineage>
        <taxon>Eukaryota</taxon>
        <taxon>Fungi</taxon>
        <taxon>Dikarya</taxon>
        <taxon>Ascomycota</taxon>
        <taxon>Pezizomycotina</taxon>
        <taxon>Eurotiomycetes</taxon>
        <taxon>Chaetothyriomycetidae</taxon>
        <taxon>Chaetothyriales</taxon>
        <taxon>Herpotrichiellaceae</taxon>
        <taxon>Fonsecaea</taxon>
    </lineage>
</organism>
<dbReference type="SMART" id="SM00829">
    <property type="entry name" value="PKS_ER"/>
    <property type="match status" value="1"/>
</dbReference>
<dbReference type="EMBL" id="KN846972">
    <property type="protein sequence ID" value="KIW79868.1"/>
    <property type="molecule type" value="Genomic_DNA"/>
</dbReference>
<dbReference type="InterPro" id="IPR042099">
    <property type="entry name" value="ANL_N_sf"/>
</dbReference>
<keyword evidence="3" id="KW-0560">Oxidoreductase</keyword>
<dbReference type="InterPro" id="IPR045851">
    <property type="entry name" value="AMP-bd_C_sf"/>
</dbReference>
<dbReference type="Pfam" id="PF00501">
    <property type="entry name" value="AMP-binding"/>
    <property type="match status" value="1"/>
</dbReference>
<feature type="domain" description="Enoyl reductase (ER)" evidence="4">
    <location>
        <begin position="21"/>
        <end position="332"/>
    </location>
</feature>
<evidence type="ECO:0000256" key="1">
    <source>
        <dbReference type="ARBA" id="ARBA00022450"/>
    </source>
</evidence>
<dbReference type="Gene3D" id="3.30.300.30">
    <property type="match status" value="1"/>
</dbReference>